<reference evidence="2" key="1">
    <citation type="submission" date="2015-08" db="UniProtKB">
        <authorList>
            <consortium name="WormBaseParasite"/>
        </authorList>
    </citation>
    <scope>IDENTIFICATION</scope>
</reference>
<dbReference type="AlphaFoldDB" id="A0A0K0E1E0"/>
<dbReference type="GO" id="GO:0000077">
    <property type="term" value="P:DNA damage checkpoint signaling"/>
    <property type="evidence" value="ECO:0007669"/>
    <property type="project" value="InterPro"/>
</dbReference>
<dbReference type="WBParaSite" id="TCONS_00007295.p1">
    <property type="protein sequence ID" value="TCONS_00007295.p1"/>
    <property type="gene ID" value="XLOC_005331"/>
</dbReference>
<proteinExistence type="predicted"/>
<dbReference type="Gene3D" id="3.70.10.10">
    <property type="match status" value="1"/>
</dbReference>
<dbReference type="InterPro" id="IPR003021">
    <property type="entry name" value="Rad1_Rec1_Rad17"/>
</dbReference>
<evidence type="ECO:0000313" key="1">
    <source>
        <dbReference type="Proteomes" id="UP000035681"/>
    </source>
</evidence>
<keyword evidence="1" id="KW-1185">Reference proteome</keyword>
<dbReference type="Proteomes" id="UP000035681">
    <property type="component" value="Unplaced"/>
</dbReference>
<accession>A0A0K0E1E0</accession>
<protein>
    <submittedName>
        <fullName evidence="3">Checkpoint protein</fullName>
    </submittedName>
    <submittedName>
        <fullName evidence="2">Proliferating cell nuclear antigen</fullName>
    </submittedName>
</protein>
<dbReference type="SUPFAM" id="SSF55979">
    <property type="entry name" value="DNA clamp"/>
    <property type="match status" value="1"/>
</dbReference>
<organism evidence="2">
    <name type="scientific">Strongyloides stercoralis</name>
    <name type="common">Threadworm</name>
    <dbReference type="NCBI Taxonomy" id="6248"/>
    <lineage>
        <taxon>Eukaryota</taxon>
        <taxon>Metazoa</taxon>
        <taxon>Ecdysozoa</taxon>
        <taxon>Nematoda</taxon>
        <taxon>Chromadorea</taxon>
        <taxon>Rhabditida</taxon>
        <taxon>Tylenchina</taxon>
        <taxon>Panagrolaimomorpha</taxon>
        <taxon>Strongyloidoidea</taxon>
        <taxon>Strongyloididae</taxon>
        <taxon>Strongyloides</taxon>
    </lineage>
</organism>
<evidence type="ECO:0000313" key="2">
    <source>
        <dbReference type="WBParaSite" id="SSTP_0000330600.1"/>
    </source>
</evidence>
<name>A0A0K0E1E0_STRER</name>
<dbReference type="Pfam" id="PF02144">
    <property type="entry name" value="Rad1"/>
    <property type="match status" value="1"/>
</dbReference>
<dbReference type="WBParaSite" id="SSTP_0000330600.1">
    <property type="protein sequence ID" value="SSTP_0000330600.1"/>
    <property type="gene ID" value="SSTP_0000330600"/>
</dbReference>
<dbReference type="InterPro" id="IPR046938">
    <property type="entry name" value="DNA_clamp_sf"/>
</dbReference>
<evidence type="ECO:0000313" key="3">
    <source>
        <dbReference type="WBParaSite" id="TCONS_00007295.p1"/>
    </source>
</evidence>
<sequence>MSIEINKFYAEICDLTRLHRLITPLGSTSAELTIVVSNDGLRFVSENGPLLQTIIYYNSRNILKLEKNGGTSFIMIKIPTNDFLNTLKGCGYTDTVAKLSYNEEINGENLRVVIDETITKATFNIHATPTITTTMFKEKMNTIVQVCTLVSKPFSHSIQYVSEFTDEVKIVVSPEGIYFYSFSDGSTFDCSILTKGENILEVTSSFVDTYWYTSKSLRKLLPYLNLSKFCKIKISRNGTLEFKIEFNDSEISVNSVQIWIAGINDPTSDGKVN</sequence>